<organism evidence="1 2">
    <name type="scientific">Rheinheimera nanhaiensis E407-8</name>
    <dbReference type="NCBI Taxonomy" id="562729"/>
    <lineage>
        <taxon>Bacteria</taxon>
        <taxon>Pseudomonadati</taxon>
        <taxon>Pseudomonadota</taxon>
        <taxon>Gammaproteobacteria</taxon>
        <taxon>Chromatiales</taxon>
        <taxon>Chromatiaceae</taxon>
        <taxon>Rheinheimera</taxon>
    </lineage>
</organism>
<dbReference type="AlphaFoldDB" id="I1DZL1"/>
<accession>I1DZL1</accession>
<name>I1DZL1_9GAMM</name>
<evidence type="ECO:0000313" key="2">
    <source>
        <dbReference type="Proteomes" id="UP000004374"/>
    </source>
</evidence>
<dbReference type="STRING" id="562729.RNAN_2495"/>
<dbReference type="OrthoDB" id="975570at2"/>
<dbReference type="Proteomes" id="UP000004374">
    <property type="component" value="Unassembled WGS sequence"/>
</dbReference>
<reference evidence="1 2" key="1">
    <citation type="journal article" date="2012" name="J. Bacteriol.">
        <title>Genome Sequence of the Protease-Producing Bacterium Rheinheimera nanhaiensis E407-8T, Isolated from Deep-Sea Sediment of the South China Sea.</title>
        <authorList>
            <person name="Zhang X.-Y."/>
            <person name="Zhang Y.-J."/>
            <person name="Qin Q.-L."/>
            <person name="Xie B.-B."/>
            <person name="Chen X.-L."/>
            <person name="Zhou B.-C."/>
            <person name="Zhang Y.-Z."/>
        </authorList>
    </citation>
    <scope>NUCLEOTIDE SEQUENCE [LARGE SCALE GENOMIC DNA]</scope>
    <source>
        <strain evidence="1 2">E407-8</strain>
    </source>
</reference>
<sequence length="282" mass="31267">MSYLPLCQLHLQHHYFNSGYLAQAKLLPSAATVQKLHNAQLLFKATKQGAVLLLDSSRRDLAAACCEPALTLHFLLYSTDSHFGSYTEPVLPYGQLWYCDSQNAVAEANFLRLHQQPALSSAELISADDNRLLSVLERRQGSLPQLVLALQISAAEINALTATNARHYLLKFASRQTLWRYYLVGDSFNGALHIRDLSQHSAELFARQQDVMLANGRKAQVFDSVQPLSLAEQSPYRFALISQDGGSEKILIKRLPVATAGQSGNAVVNGVSRHLAEIYLNY</sequence>
<evidence type="ECO:0000313" key="1">
    <source>
        <dbReference type="EMBL" id="GAB59489.1"/>
    </source>
</evidence>
<dbReference type="EMBL" id="BAFK01000013">
    <property type="protein sequence ID" value="GAB59489.1"/>
    <property type="molecule type" value="Genomic_DNA"/>
</dbReference>
<proteinExistence type="predicted"/>
<dbReference type="RefSeq" id="WP_008222131.1">
    <property type="nucleotide sequence ID" value="NZ_BAFK01000013.1"/>
</dbReference>
<comment type="caution">
    <text evidence="1">The sequence shown here is derived from an EMBL/GenBank/DDBJ whole genome shotgun (WGS) entry which is preliminary data.</text>
</comment>
<gene>
    <name evidence="1" type="ORF">RNAN_2495</name>
</gene>
<keyword evidence="2" id="KW-1185">Reference proteome</keyword>
<protein>
    <submittedName>
        <fullName evidence="1">Uncharacterized protein</fullName>
    </submittedName>
</protein>